<evidence type="ECO:0000256" key="1">
    <source>
        <dbReference type="SAM" id="MobiDB-lite"/>
    </source>
</evidence>
<organism evidence="2 3">
    <name type="scientific">Romboutsia timonensis</name>
    <dbReference type="NCBI Taxonomy" id="1776391"/>
    <lineage>
        <taxon>Bacteria</taxon>
        <taxon>Bacillati</taxon>
        <taxon>Bacillota</taxon>
        <taxon>Clostridia</taxon>
        <taxon>Peptostreptococcales</taxon>
        <taxon>Peptostreptococcaceae</taxon>
        <taxon>Romboutsia</taxon>
    </lineage>
</organism>
<sequence>MIKKIIRIYIQSFKYSRRLSKLYKTLDILMKEFDSTQKSEDKKMLYRTLTELRQYTSELLREFDNYIENNKFKSGGMNNASNNDNGRIY</sequence>
<gene>
    <name evidence="2" type="ORF">K8V90_09475</name>
</gene>
<protein>
    <submittedName>
        <fullName evidence="2">Uncharacterized protein</fullName>
    </submittedName>
</protein>
<reference evidence="2" key="2">
    <citation type="submission" date="2021-09" db="EMBL/GenBank/DDBJ databases">
        <authorList>
            <person name="Gilroy R."/>
        </authorList>
    </citation>
    <scope>NUCLEOTIDE SEQUENCE</scope>
    <source>
        <strain evidence="2">1277</strain>
    </source>
</reference>
<evidence type="ECO:0000313" key="2">
    <source>
        <dbReference type="EMBL" id="HJG97318.1"/>
    </source>
</evidence>
<proteinExistence type="predicted"/>
<name>A0A921N222_9FIRM</name>
<feature type="region of interest" description="Disordered" evidence="1">
    <location>
        <begin position="70"/>
        <end position="89"/>
    </location>
</feature>
<comment type="caution">
    <text evidence="2">The sequence shown here is derived from an EMBL/GenBank/DDBJ whole genome shotgun (WGS) entry which is preliminary data.</text>
</comment>
<evidence type="ECO:0000313" key="3">
    <source>
        <dbReference type="Proteomes" id="UP000776700"/>
    </source>
</evidence>
<dbReference type="EMBL" id="DYUB01000299">
    <property type="protein sequence ID" value="HJG97318.1"/>
    <property type="molecule type" value="Genomic_DNA"/>
</dbReference>
<dbReference type="AlphaFoldDB" id="A0A921N222"/>
<dbReference type="Proteomes" id="UP000776700">
    <property type="component" value="Unassembled WGS sequence"/>
</dbReference>
<reference evidence="2" key="1">
    <citation type="journal article" date="2021" name="PeerJ">
        <title>Extensive microbial diversity within the chicken gut microbiome revealed by metagenomics and culture.</title>
        <authorList>
            <person name="Gilroy R."/>
            <person name="Ravi A."/>
            <person name="Getino M."/>
            <person name="Pursley I."/>
            <person name="Horton D.L."/>
            <person name="Alikhan N.F."/>
            <person name="Baker D."/>
            <person name="Gharbi K."/>
            <person name="Hall N."/>
            <person name="Watson M."/>
            <person name="Adriaenssens E.M."/>
            <person name="Foster-Nyarko E."/>
            <person name="Jarju S."/>
            <person name="Secka A."/>
            <person name="Antonio M."/>
            <person name="Oren A."/>
            <person name="Chaudhuri R.R."/>
            <person name="La Ragione R."/>
            <person name="Hildebrand F."/>
            <person name="Pallen M.J."/>
        </authorList>
    </citation>
    <scope>NUCLEOTIDE SEQUENCE</scope>
    <source>
        <strain evidence="2">1277</strain>
    </source>
</reference>
<feature type="compositionally biased region" description="Polar residues" evidence="1">
    <location>
        <begin position="76"/>
        <end position="89"/>
    </location>
</feature>
<accession>A0A921N222</accession>